<dbReference type="InterPro" id="IPR011704">
    <property type="entry name" value="ATPase_dyneun-rel_AAA"/>
</dbReference>
<dbReference type="InterPro" id="IPR003593">
    <property type="entry name" value="AAA+_ATPase"/>
</dbReference>
<organism evidence="2 3">
    <name type="scientific">Lactococcus lactis</name>
    <dbReference type="NCBI Taxonomy" id="1358"/>
    <lineage>
        <taxon>Bacteria</taxon>
        <taxon>Bacillati</taxon>
        <taxon>Bacillota</taxon>
        <taxon>Bacilli</taxon>
        <taxon>Lactobacillales</taxon>
        <taxon>Streptococcaceae</taxon>
        <taxon>Lactococcus</taxon>
    </lineage>
</organism>
<comment type="caution">
    <text evidence="2">The sequence shown here is derived from an EMBL/GenBank/DDBJ whole genome shotgun (WGS) entry which is preliminary data.</text>
</comment>
<dbReference type="GO" id="GO:0005524">
    <property type="term" value="F:ATP binding"/>
    <property type="evidence" value="ECO:0007669"/>
    <property type="project" value="InterPro"/>
</dbReference>
<dbReference type="Gene3D" id="3.40.50.300">
    <property type="entry name" value="P-loop containing nucleotide triphosphate hydrolases"/>
    <property type="match status" value="1"/>
</dbReference>
<evidence type="ECO:0000313" key="3">
    <source>
        <dbReference type="Proteomes" id="UP001250218"/>
    </source>
</evidence>
<gene>
    <name evidence="2" type="ORF">P7I04_03380</name>
</gene>
<dbReference type="InterPro" id="IPR027417">
    <property type="entry name" value="P-loop_NTPase"/>
</dbReference>
<name>A0AAW8UE37_9LACT</name>
<dbReference type="Pfam" id="PF07728">
    <property type="entry name" value="AAA_5"/>
    <property type="match status" value="1"/>
</dbReference>
<dbReference type="RefSeq" id="WP_311802736.1">
    <property type="nucleotide sequence ID" value="NZ_JARQCI010000003.1"/>
</dbReference>
<evidence type="ECO:0000259" key="1">
    <source>
        <dbReference type="SMART" id="SM00382"/>
    </source>
</evidence>
<reference evidence="2" key="1">
    <citation type="submission" date="2023-03" db="EMBL/GenBank/DDBJ databases">
        <authorList>
            <person name="Shen W."/>
            <person name="Cai J."/>
        </authorList>
    </citation>
    <scope>NUCLEOTIDE SEQUENCE</scope>
    <source>
        <strain evidence="2">Y37</strain>
    </source>
</reference>
<dbReference type="InterPro" id="IPR052934">
    <property type="entry name" value="Methyl-DNA_Rec/Restrict_Enz"/>
</dbReference>
<protein>
    <submittedName>
        <fullName evidence="2">AAA family ATPase</fullName>
    </submittedName>
</protein>
<evidence type="ECO:0000313" key="2">
    <source>
        <dbReference type="EMBL" id="MDT2945078.1"/>
    </source>
</evidence>
<dbReference type="SMART" id="SM00382">
    <property type="entry name" value="AAA"/>
    <property type="match status" value="1"/>
</dbReference>
<dbReference type="AlphaFoldDB" id="A0AAW8UE37"/>
<sequence>MSNLKPRVWKISQGGNGNTSIQNSSYNDNKVYFSFDQIQEKSYQFDGNFNNRRGENQIAIFKDIVNIGDYVIVPKSNLHGAFLGRISSDYTYQENSGEYPRTRKLETISRLGNFKLNNIKNKLKWEQATIEKLDYDNVQELYEDFDINDDETLEKDYQNFFNMLKFWIQQTNQNIANAGQRVTFKEIREVNLERASKEFIDPKFEPEYIHYSNFDIQISFVRQGNYKGEKVNFVVWKRDNNNQSWWLNIRYSYDRQKIICNYRSDLENNTDSTHFKEYMESYGLNKEAVFEISDLNLEGIKANNSVKNLFNTFYEMIKKTRKYGIELKGSMKAQELTDKLKQSYNIILRGAPGTGKTYLSKEIAANMIGCTTSELSESTQFEFVQFHPSYDYTDFVEGLRPIQKDGQIGFEAKDGIFKRFCKLAAQHAKDKNFVFVIDEINRGEISKIFGELFFSIDPEYRGKAGAVTTQYSNLFINDDKFYIPENVYIIATMNDIDRSVDTFDFAMRRRFTFEEITANDSQIMLKDNESKLLMNRINEQLVLPEFGLSTDYQIGASYFRILEGEYAYSSRELWNNKLRPLFNDYFRGERNVSQKIEKLEKVYFGDDTDDFNQR</sequence>
<proteinExistence type="predicted"/>
<dbReference type="Proteomes" id="UP001250218">
    <property type="component" value="Unassembled WGS sequence"/>
</dbReference>
<feature type="domain" description="AAA+ ATPase" evidence="1">
    <location>
        <begin position="342"/>
        <end position="521"/>
    </location>
</feature>
<dbReference type="EMBL" id="JARQDL010000002">
    <property type="protein sequence ID" value="MDT2945078.1"/>
    <property type="molecule type" value="Genomic_DNA"/>
</dbReference>
<dbReference type="PANTHER" id="PTHR37291">
    <property type="entry name" value="5-METHYLCYTOSINE-SPECIFIC RESTRICTION ENZYME B"/>
    <property type="match status" value="1"/>
</dbReference>
<dbReference type="CDD" id="cd00009">
    <property type="entry name" value="AAA"/>
    <property type="match status" value="1"/>
</dbReference>
<dbReference type="GO" id="GO:0016887">
    <property type="term" value="F:ATP hydrolysis activity"/>
    <property type="evidence" value="ECO:0007669"/>
    <property type="project" value="InterPro"/>
</dbReference>
<dbReference type="SUPFAM" id="SSF52540">
    <property type="entry name" value="P-loop containing nucleoside triphosphate hydrolases"/>
    <property type="match status" value="1"/>
</dbReference>
<accession>A0AAW8UE37</accession>
<dbReference type="PANTHER" id="PTHR37291:SF1">
    <property type="entry name" value="TYPE IV METHYL-DIRECTED RESTRICTION ENZYME ECOKMCRB SUBUNIT"/>
    <property type="match status" value="1"/>
</dbReference>